<dbReference type="PROSITE" id="PS00678">
    <property type="entry name" value="WD_REPEATS_1"/>
    <property type="match status" value="1"/>
</dbReference>
<dbReference type="SMART" id="SM00320">
    <property type="entry name" value="WD40"/>
    <property type="match status" value="3"/>
</dbReference>
<evidence type="ECO:0000256" key="3">
    <source>
        <dbReference type="PROSITE-ProRule" id="PRU00221"/>
    </source>
</evidence>
<reference evidence="4 5" key="1">
    <citation type="journal article" date="2017" name="Mol. Plant">
        <title>The Genome of Medicinal Plant Macleaya cordata Provides New Insights into Benzylisoquinoline Alkaloids Metabolism.</title>
        <authorList>
            <person name="Liu X."/>
            <person name="Liu Y."/>
            <person name="Huang P."/>
            <person name="Ma Y."/>
            <person name="Qing Z."/>
            <person name="Tang Q."/>
            <person name="Cao H."/>
            <person name="Cheng P."/>
            <person name="Zheng Y."/>
            <person name="Yuan Z."/>
            <person name="Zhou Y."/>
            <person name="Liu J."/>
            <person name="Tang Z."/>
            <person name="Zhuo Y."/>
            <person name="Zhang Y."/>
            <person name="Yu L."/>
            <person name="Huang J."/>
            <person name="Yang P."/>
            <person name="Peng Q."/>
            <person name="Zhang J."/>
            <person name="Jiang W."/>
            <person name="Zhang Z."/>
            <person name="Lin K."/>
            <person name="Ro D.K."/>
            <person name="Chen X."/>
            <person name="Xiong X."/>
            <person name="Shang Y."/>
            <person name="Huang S."/>
            <person name="Zeng J."/>
        </authorList>
    </citation>
    <scope>NUCLEOTIDE SEQUENCE [LARGE SCALE GENOMIC DNA]</scope>
    <source>
        <strain evidence="5">cv. BLH2017</strain>
        <tissue evidence="4">Root</tissue>
    </source>
</reference>
<evidence type="ECO:0000256" key="2">
    <source>
        <dbReference type="ARBA" id="ARBA00022737"/>
    </source>
</evidence>
<evidence type="ECO:0000256" key="1">
    <source>
        <dbReference type="ARBA" id="ARBA00022574"/>
    </source>
</evidence>
<dbReference type="OMA" id="EVPIRCV"/>
<keyword evidence="2" id="KW-0677">Repeat</keyword>
<evidence type="ECO:0000313" key="4">
    <source>
        <dbReference type="EMBL" id="OVA08818.1"/>
    </source>
</evidence>
<dbReference type="Proteomes" id="UP000195402">
    <property type="component" value="Unassembled WGS sequence"/>
</dbReference>
<dbReference type="STRING" id="56857.A0A200QEB1"/>
<dbReference type="PROSITE" id="PS50082">
    <property type="entry name" value="WD_REPEATS_2"/>
    <property type="match status" value="1"/>
</dbReference>
<dbReference type="InterPro" id="IPR036322">
    <property type="entry name" value="WD40_repeat_dom_sf"/>
</dbReference>
<organism evidence="4 5">
    <name type="scientific">Macleaya cordata</name>
    <name type="common">Five-seeded plume-poppy</name>
    <name type="synonym">Bocconia cordata</name>
    <dbReference type="NCBI Taxonomy" id="56857"/>
    <lineage>
        <taxon>Eukaryota</taxon>
        <taxon>Viridiplantae</taxon>
        <taxon>Streptophyta</taxon>
        <taxon>Embryophyta</taxon>
        <taxon>Tracheophyta</taxon>
        <taxon>Spermatophyta</taxon>
        <taxon>Magnoliopsida</taxon>
        <taxon>Ranunculales</taxon>
        <taxon>Papaveraceae</taxon>
        <taxon>Papaveroideae</taxon>
        <taxon>Macleaya</taxon>
    </lineage>
</organism>
<keyword evidence="1 3" id="KW-0853">WD repeat</keyword>
<dbReference type="OrthoDB" id="10262475at2759"/>
<feature type="repeat" description="WD" evidence="3">
    <location>
        <begin position="88"/>
        <end position="129"/>
    </location>
</feature>
<dbReference type="InterPro" id="IPR015943">
    <property type="entry name" value="WD40/YVTN_repeat-like_dom_sf"/>
</dbReference>
<dbReference type="InParanoid" id="A0A200QEB1"/>
<comment type="caution">
    <text evidence="4">The sequence shown here is derived from an EMBL/GenBank/DDBJ whole genome shotgun (WGS) entry which is preliminary data.</text>
</comment>
<dbReference type="Gene3D" id="2.130.10.10">
    <property type="entry name" value="YVTN repeat-like/Quinoprotein amine dehydrogenase"/>
    <property type="match status" value="1"/>
</dbReference>
<gene>
    <name evidence="4" type="ORF">BVC80_8803g11</name>
</gene>
<dbReference type="Pfam" id="PF00400">
    <property type="entry name" value="WD40"/>
    <property type="match status" value="1"/>
</dbReference>
<dbReference type="EMBL" id="MVGT01002259">
    <property type="protein sequence ID" value="OVA08818.1"/>
    <property type="molecule type" value="Genomic_DNA"/>
</dbReference>
<sequence>MKGTCLNIETRDAISRILFAPRSNNLLISSWDSTLRLYDVDRSVVRFEASLEVALLGCCFQDESTAFSIGSDCCIRRHDFGSGIDFTIGKHDDLATCVEYSEKTCQAITAGLDKRIMSWDMRMEKSVVYSELVGGEVESISLCGLYLIVAMGTSINIYDLRNFKEPLQTTESCMDYRVRCVNTFPNWKGYAVGSVDGRVALKCLNPSDANEMSCIFRCYPKSRDGRRHLVAVNDIVFNPSHYGAFVTGDNEGYATMWDAQSRKRLFQFPRYPSSVASISYNHGGQLLAVASSYTYQEANEIEKPPQIFIHEMDENDMDMGSAFQGSSKSDMA</sequence>
<keyword evidence="5" id="KW-1185">Reference proteome</keyword>
<dbReference type="AlphaFoldDB" id="A0A200QEB1"/>
<protein>
    <submittedName>
        <fullName evidence="4">WD40 repeat</fullName>
    </submittedName>
</protein>
<proteinExistence type="predicted"/>
<evidence type="ECO:0000313" key="5">
    <source>
        <dbReference type="Proteomes" id="UP000195402"/>
    </source>
</evidence>
<dbReference type="InterPro" id="IPR001680">
    <property type="entry name" value="WD40_rpt"/>
</dbReference>
<name>A0A200QEB1_MACCD</name>
<dbReference type="PANTHER" id="PTHR10971">
    <property type="entry name" value="MRNA EXPORT FACTOR AND BUB3"/>
    <property type="match status" value="1"/>
</dbReference>
<dbReference type="FunCoup" id="A0A200QEB1">
    <property type="interactions" value="81"/>
</dbReference>
<dbReference type="InterPro" id="IPR019775">
    <property type="entry name" value="WD40_repeat_CS"/>
</dbReference>
<accession>A0A200QEB1</accession>
<dbReference type="SUPFAM" id="SSF50978">
    <property type="entry name" value="WD40 repeat-like"/>
    <property type="match status" value="1"/>
</dbReference>